<name>A0ABS8IT68_9BURK</name>
<feature type="domain" description="ER-bound oxygenase mpaB/mpaB'/Rubber oxygenase catalytic" evidence="1">
    <location>
        <begin position="124"/>
        <end position="361"/>
    </location>
</feature>
<gene>
    <name evidence="2" type="ORF">LMJ30_08115</name>
</gene>
<dbReference type="Proteomes" id="UP001198701">
    <property type="component" value="Unassembled WGS sequence"/>
</dbReference>
<dbReference type="RefSeq" id="WP_229431840.1">
    <property type="nucleotide sequence ID" value="NZ_JAJHPV010000012.1"/>
</dbReference>
<dbReference type="InterPro" id="IPR018713">
    <property type="entry name" value="MPAB/Lcp_cat_dom"/>
</dbReference>
<reference evidence="2 3" key="1">
    <citation type="submission" date="2021-11" db="EMBL/GenBank/DDBJ databases">
        <authorList>
            <person name="Huq M.A."/>
        </authorList>
    </citation>
    <scope>NUCLEOTIDE SEQUENCE [LARGE SCALE GENOMIC DNA]</scope>
    <source>
        <strain evidence="2 3">MAHUQ-52</strain>
    </source>
</reference>
<sequence>MMSARLRADPLADDTIARMLGGGEGPQWETLAIVNRQLAQWQTNAGLAGWKAGAGVPAPVAAALEDYAAAAMKLPDWADPAKIARAETLFMDMSMTSCTLLFCASLPECYVVPELAGVLHAAGQLEQHTDYRIRATAAMIFPVMLHGGLLGAGGGVAQALKVRLIHATIRYLMLRGDPAGALQHGGAVIPAQPPQGEGLHQKLSAIGWDVPRNGLPCNQEELAYTLLTFGYVFLRGLRRLGIGLPDADEQAYLHTWNVLGHLIGIERALMADTMEQAEAMFTRIQARAGATSFAPDSRPALAAALMQEMENEIPFTLLKPFPVLLTRYLCGPGAAQSLGLTARVSWISRALFAISMGAVRAIDATVRLLLPQFSIARLLTRIAGYRFTSRVLMDQTRPLKLPDALLHQVGHALGAWQADPKAPDWMNAVERRMTGRATTPAAQGTVKC</sequence>
<evidence type="ECO:0000259" key="1">
    <source>
        <dbReference type="Pfam" id="PF09995"/>
    </source>
</evidence>
<organism evidence="2 3">
    <name type="scientific">Massilia agrisoli</name>
    <dbReference type="NCBI Taxonomy" id="2892444"/>
    <lineage>
        <taxon>Bacteria</taxon>
        <taxon>Pseudomonadati</taxon>
        <taxon>Pseudomonadota</taxon>
        <taxon>Betaproteobacteria</taxon>
        <taxon>Burkholderiales</taxon>
        <taxon>Oxalobacteraceae</taxon>
        <taxon>Telluria group</taxon>
        <taxon>Massilia</taxon>
    </lineage>
</organism>
<accession>A0ABS8IT68</accession>
<keyword evidence="3" id="KW-1185">Reference proteome</keyword>
<protein>
    <submittedName>
        <fullName evidence="2">DUF2236 domain-containing protein</fullName>
    </submittedName>
</protein>
<dbReference type="PANTHER" id="PTHR37539:SF1">
    <property type="entry name" value="ER-BOUND OXYGENASE MPAB_MPAB'_RUBBER OXYGENASE CATALYTIC DOMAIN-CONTAINING PROTEIN"/>
    <property type="match status" value="1"/>
</dbReference>
<proteinExistence type="predicted"/>
<dbReference type="EMBL" id="JAJHPV010000012">
    <property type="protein sequence ID" value="MCC6070918.1"/>
    <property type="molecule type" value="Genomic_DNA"/>
</dbReference>
<comment type="caution">
    <text evidence="2">The sequence shown here is derived from an EMBL/GenBank/DDBJ whole genome shotgun (WGS) entry which is preliminary data.</text>
</comment>
<dbReference type="Pfam" id="PF09995">
    <property type="entry name" value="MPAB_Lcp_cat"/>
    <property type="match status" value="1"/>
</dbReference>
<evidence type="ECO:0000313" key="3">
    <source>
        <dbReference type="Proteomes" id="UP001198701"/>
    </source>
</evidence>
<dbReference type="InterPro" id="IPR037473">
    <property type="entry name" value="Lcp-like"/>
</dbReference>
<dbReference type="PANTHER" id="PTHR37539">
    <property type="entry name" value="SECRETED PROTEIN-RELATED"/>
    <property type="match status" value="1"/>
</dbReference>
<evidence type="ECO:0000313" key="2">
    <source>
        <dbReference type="EMBL" id="MCC6070918.1"/>
    </source>
</evidence>